<sequence length="123" mass="13967">MDIQNVLYPRSKFETLRTLYYAAHPIPIREISYRSGLLVGSVQSGLAMLLKEKIITRRKLCGRPYFELANSKIQEALSSLFTVLTSHRLQSEASLLNEKAVSILPVLEERNSLIQHARKTLAL</sequence>
<comment type="caution">
    <text evidence="1">The sequence shown here is derived from an EMBL/GenBank/DDBJ whole genome shotgun (WGS) entry which is preliminary data.</text>
</comment>
<dbReference type="Proteomes" id="UP000524246">
    <property type="component" value="Unassembled WGS sequence"/>
</dbReference>
<evidence type="ECO:0000313" key="2">
    <source>
        <dbReference type="Proteomes" id="UP000524246"/>
    </source>
</evidence>
<protein>
    <recommendedName>
        <fullName evidence="3">Transcriptional regulator</fullName>
    </recommendedName>
</protein>
<proteinExistence type="predicted"/>
<dbReference type="EMBL" id="JAAZON010000423">
    <property type="protein sequence ID" value="NMC63363.1"/>
    <property type="molecule type" value="Genomic_DNA"/>
</dbReference>
<evidence type="ECO:0008006" key="3">
    <source>
        <dbReference type="Google" id="ProtNLM"/>
    </source>
</evidence>
<reference evidence="1 2" key="1">
    <citation type="journal article" date="2020" name="Biotechnol. Biofuels">
        <title>New insights from the biogas microbiome by comprehensive genome-resolved metagenomics of nearly 1600 species originating from multiple anaerobic digesters.</title>
        <authorList>
            <person name="Campanaro S."/>
            <person name="Treu L."/>
            <person name="Rodriguez-R L.M."/>
            <person name="Kovalovszki A."/>
            <person name="Ziels R.M."/>
            <person name="Maus I."/>
            <person name="Zhu X."/>
            <person name="Kougias P.G."/>
            <person name="Basile A."/>
            <person name="Luo G."/>
            <person name="Schluter A."/>
            <person name="Konstantinidis K.T."/>
            <person name="Angelidaki I."/>
        </authorList>
    </citation>
    <scope>NUCLEOTIDE SEQUENCE [LARGE SCALE GENOMIC DNA]</scope>
    <source>
        <strain evidence="1">AS27yjCOA_65</strain>
    </source>
</reference>
<gene>
    <name evidence="1" type="ORF">GYA55_09380</name>
</gene>
<accession>A0A7X9FT04</accession>
<evidence type="ECO:0000313" key="1">
    <source>
        <dbReference type="EMBL" id="NMC63363.1"/>
    </source>
</evidence>
<name>A0A7X9FT04_9DELT</name>
<organism evidence="1 2">
    <name type="scientific">SAR324 cluster bacterium</name>
    <dbReference type="NCBI Taxonomy" id="2024889"/>
    <lineage>
        <taxon>Bacteria</taxon>
        <taxon>Deltaproteobacteria</taxon>
        <taxon>SAR324 cluster</taxon>
    </lineage>
</organism>
<dbReference type="AlphaFoldDB" id="A0A7X9FT04"/>